<evidence type="ECO:0000256" key="8">
    <source>
        <dbReference type="ARBA" id="ARBA00023315"/>
    </source>
</evidence>
<name>A0ABT2JQQ7_9ACTN</name>
<dbReference type="Gene3D" id="3.40.47.10">
    <property type="match status" value="1"/>
</dbReference>
<dbReference type="InterPro" id="IPR013751">
    <property type="entry name" value="ACP_syn_III_N"/>
</dbReference>
<comment type="function">
    <text evidence="9">Catalyzes the condensation reaction of fatty acid synthesis by the addition to an acyl acceptor of two carbons from malonyl-ACP. Catalyzes the first condensation reaction which initiates fatty acid synthesis and may therefore play a role in governing the total rate of fatty acid production. Possesses both acetoacetyl-ACP synthase and acetyl transacylase activities. Its substrate specificity determines the biosynthesis of branched-chain and/or straight-chain of fatty acids.</text>
</comment>
<evidence type="ECO:0000256" key="6">
    <source>
        <dbReference type="ARBA" id="ARBA00023098"/>
    </source>
</evidence>
<dbReference type="Pfam" id="PF08541">
    <property type="entry name" value="ACP_syn_III_C"/>
    <property type="match status" value="1"/>
</dbReference>
<keyword evidence="7 9" id="KW-0275">Fatty acid biosynthesis</keyword>
<keyword evidence="8 9" id="KW-0012">Acyltransferase</keyword>
<feature type="region of interest" description="ACP-binding" evidence="9">
    <location>
        <begin position="269"/>
        <end position="273"/>
    </location>
</feature>
<keyword evidence="2 9" id="KW-0963">Cytoplasm</keyword>
<evidence type="ECO:0000256" key="1">
    <source>
        <dbReference type="ARBA" id="ARBA00008642"/>
    </source>
</evidence>
<sequence>MMTLPTPPAMTTRIAALGHYQPEHVLTNDDLAQIVDTSDEWIRQRTGIVRRRIARTESVADMAAEAAGKALAAAGLEPAEIGMVSVATCSAIDRCPSTAAQVAGRLGIPAAAAYDLNNGCAGFTTALAAADHSVRAGAARHALVIGAEKMSDVVDWTDRSSCVLLGDGAGAAVVSGAEVSAGDRDAGDEHAADGHAGRASRPGIGPVVWGSDPTRGDAVRLLGAWQPQFAQEGQTVYRWATTEMAPLIREACARAGITPGELGGIVTHQANLRIIDSLARQLDAPRAVVARDVVESGNTSAASVPLALSKLVQRGDIASGAPVLLFAFGGGLSWAGQVVNCP</sequence>
<feature type="active site" evidence="9">
    <location>
        <position position="268"/>
    </location>
</feature>
<dbReference type="InterPro" id="IPR013747">
    <property type="entry name" value="ACP_syn_III_C"/>
</dbReference>
<dbReference type="RefSeq" id="WP_260217541.1">
    <property type="nucleotide sequence ID" value="NZ_JAJAGO010000004.1"/>
</dbReference>
<dbReference type="PANTHER" id="PTHR34069:SF2">
    <property type="entry name" value="BETA-KETOACYL-[ACYL-CARRIER-PROTEIN] SYNTHASE III"/>
    <property type="match status" value="1"/>
</dbReference>
<evidence type="ECO:0000313" key="13">
    <source>
        <dbReference type="EMBL" id="MCT2590228.1"/>
    </source>
</evidence>
<dbReference type="Proteomes" id="UP001156389">
    <property type="component" value="Unassembled WGS sequence"/>
</dbReference>
<keyword evidence="14" id="KW-1185">Reference proteome</keyword>
<evidence type="ECO:0000259" key="12">
    <source>
        <dbReference type="Pfam" id="PF08545"/>
    </source>
</evidence>
<feature type="active site" evidence="9">
    <location>
        <position position="120"/>
    </location>
</feature>
<feature type="domain" description="Beta-ketoacyl-[acyl-carrier-protein] synthase III N-terminal" evidence="12">
    <location>
        <begin position="114"/>
        <end position="177"/>
    </location>
</feature>
<reference evidence="13 14" key="1">
    <citation type="submission" date="2021-10" db="EMBL/GenBank/DDBJ databases">
        <title>Streptomyces gossypii sp. nov., isolated from soil collected from cotton field.</title>
        <authorList>
            <person name="Ge X."/>
            <person name="Chen X."/>
            <person name="Liu W."/>
        </authorList>
    </citation>
    <scope>NUCLEOTIDE SEQUENCE [LARGE SCALE GENOMIC DNA]</scope>
    <source>
        <strain evidence="13 14">N2-109</strain>
    </source>
</reference>
<comment type="caution">
    <text evidence="13">The sequence shown here is derived from an EMBL/GenBank/DDBJ whole genome shotgun (WGS) entry which is preliminary data.</text>
</comment>
<protein>
    <recommendedName>
        <fullName evidence="9">Beta-ketoacyl-[acyl-carrier-protein] synthase III</fullName>
        <shortName evidence="9">Beta-ketoacyl-ACP synthase III</shortName>
        <shortName evidence="9">KAS III</shortName>
        <ecNumber evidence="9">2.3.1.180</ecNumber>
    </recommendedName>
    <alternativeName>
        <fullName evidence="9">3-oxoacyl-[acyl-carrier-protein] synthase 3</fullName>
    </alternativeName>
    <alternativeName>
        <fullName evidence="9">3-oxoacyl-[acyl-carrier-protein] synthase III</fullName>
    </alternativeName>
</protein>
<dbReference type="NCBIfam" id="TIGR00747">
    <property type="entry name" value="fabH"/>
    <property type="match status" value="1"/>
</dbReference>
<evidence type="ECO:0000259" key="11">
    <source>
        <dbReference type="Pfam" id="PF08541"/>
    </source>
</evidence>
<comment type="catalytic activity">
    <reaction evidence="9">
        <text>malonyl-[ACP] + acetyl-CoA + H(+) = 3-oxobutanoyl-[ACP] + CO2 + CoA</text>
        <dbReference type="Rhea" id="RHEA:12080"/>
        <dbReference type="Rhea" id="RHEA-COMP:9623"/>
        <dbReference type="Rhea" id="RHEA-COMP:9625"/>
        <dbReference type="ChEBI" id="CHEBI:15378"/>
        <dbReference type="ChEBI" id="CHEBI:16526"/>
        <dbReference type="ChEBI" id="CHEBI:57287"/>
        <dbReference type="ChEBI" id="CHEBI:57288"/>
        <dbReference type="ChEBI" id="CHEBI:78449"/>
        <dbReference type="ChEBI" id="CHEBI:78450"/>
        <dbReference type="EC" id="2.3.1.180"/>
    </reaction>
</comment>
<dbReference type="EC" id="2.3.1.180" evidence="9"/>
<evidence type="ECO:0000256" key="3">
    <source>
        <dbReference type="ARBA" id="ARBA00022516"/>
    </source>
</evidence>
<comment type="domain">
    <text evidence="9">The last Arg residue of the ACP-binding site is essential for the weak association between ACP/AcpP and FabH.</text>
</comment>
<dbReference type="Pfam" id="PF08545">
    <property type="entry name" value="ACP_syn_III"/>
    <property type="match status" value="1"/>
</dbReference>
<feature type="active site" evidence="9">
    <location>
        <position position="298"/>
    </location>
</feature>
<keyword evidence="5 9" id="KW-0276">Fatty acid metabolism</keyword>
<keyword evidence="4 9" id="KW-0808">Transferase</keyword>
<comment type="similarity">
    <text evidence="1 9">Belongs to the thiolase-like superfamily. FabH family.</text>
</comment>
<keyword evidence="6 9" id="KW-0443">Lipid metabolism</keyword>
<evidence type="ECO:0000256" key="10">
    <source>
        <dbReference type="SAM" id="MobiDB-lite"/>
    </source>
</evidence>
<feature type="domain" description="Beta-ketoacyl-[acyl-carrier-protein] synthase III C-terminal" evidence="11">
    <location>
        <begin position="252"/>
        <end position="340"/>
    </location>
</feature>
<evidence type="ECO:0000256" key="9">
    <source>
        <dbReference type="HAMAP-Rule" id="MF_01815"/>
    </source>
</evidence>
<accession>A0ABT2JQQ7</accession>
<evidence type="ECO:0000313" key="14">
    <source>
        <dbReference type="Proteomes" id="UP001156389"/>
    </source>
</evidence>
<evidence type="ECO:0000256" key="7">
    <source>
        <dbReference type="ARBA" id="ARBA00023160"/>
    </source>
</evidence>
<evidence type="ECO:0000256" key="2">
    <source>
        <dbReference type="ARBA" id="ARBA00022490"/>
    </source>
</evidence>
<comment type="subunit">
    <text evidence="9">Homodimer.</text>
</comment>
<evidence type="ECO:0000256" key="5">
    <source>
        <dbReference type="ARBA" id="ARBA00022832"/>
    </source>
</evidence>
<keyword evidence="9" id="KW-0511">Multifunctional enzyme</keyword>
<dbReference type="PANTHER" id="PTHR34069">
    <property type="entry name" value="3-OXOACYL-[ACYL-CARRIER-PROTEIN] SYNTHASE 3"/>
    <property type="match status" value="1"/>
</dbReference>
<feature type="region of interest" description="Disordered" evidence="10">
    <location>
        <begin position="181"/>
        <end position="203"/>
    </location>
</feature>
<dbReference type="CDD" id="cd00830">
    <property type="entry name" value="KAS_III"/>
    <property type="match status" value="1"/>
</dbReference>
<dbReference type="HAMAP" id="MF_01815">
    <property type="entry name" value="FabH"/>
    <property type="match status" value="1"/>
</dbReference>
<keyword evidence="3 9" id="KW-0444">Lipid biosynthesis</keyword>
<comment type="subcellular location">
    <subcellularLocation>
        <location evidence="9">Cytoplasm</location>
    </subcellularLocation>
</comment>
<dbReference type="SUPFAM" id="SSF53901">
    <property type="entry name" value="Thiolase-like"/>
    <property type="match status" value="1"/>
</dbReference>
<organism evidence="13 14">
    <name type="scientific">Streptomyces gossypii</name>
    <dbReference type="NCBI Taxonomy" id="2883101"/>
    <lineage>
        <taxon>Bacteria</taxon>
        <taxon>Bacillati</taxon>
        <taxon>Actinomycetota</taxon>
        <taxon>Actinomycetes</taxon>
        <taxon>Kitasatosporales</taxon>
        <taxon>Streptomycetaceae</taxon>
        <taxon>Streptomyces</taxon>
    </lineage>
</organism>
<proteinExistence type="inferred from homology"/>
<dbReference type="InterPro" id="IPR016039">
    <property type="entry name" value="Thiolase-like"/>
</dbReference>
<dbReference type="NCBIfam" id="NF006829">
    <property type="entry name" value="PRK09352.1"/>
    <property type="match status" value="1"/>
</dbReference>
<evidence type="ECO:0000256" key="4">
    <source>
        <dbReference type="ARBA" id="ARBA00022679"/>
    </source>
</evidence>
<comment type="pathway">
    <text evidence="9">Lipid metabolism; fatty acid biosynthesis.</text>
</comment>
<dbReference type="InterPro" id="IPR004655">
    <property type="entry name" value="FabH"/>
</dbReference>
<gene>
    <name evidence="9" type="primary">fabH</name>
    <name evidence="13" type="ORF">LHJ74_09930</name>
</gene>
<feature type="compositionally biased region" description="Basic and acidic residues" evidence="10">
    <location>
        <begin position="181"/>
        <end position="196"/>
    </location>
</feature>
<dbReference type="EMBL" id="JAJAGO010000004">
    <property type="protein sequence ID" value="MCT2590228.1"/>
    <property type="molecule type" value="Genomic_DNA"/>
</dbReference>